<dbReference type="VEuPathDB" id="FungiDB:NCU02397"/>
<dbReference type="SUPFAM" id="SSF52467">
    <property type="entry name" value="DHS-like NAD/FAD-binding domain"/>
    <property type="match status" value="1"/>
</dbReference>
<organism evidence="17 18">
    <name type="scientific">Neurospora crassa (strain ATCC 24698 / 74-OR23-1A / CBS 708.71 / DSM 1257 / FGSC 987)</name>
    <dbReference type="NCBI Taxonomy" id="367110"/>
    <lineage>
        <taxon>Eukaryota</taxon>
        <taxon>Fungi</taxon>
        <taxon>Dikarya</taxon>
        <taxon>Ascomycota</taxon>
        <taxon>Pezizomycotina</taxon>
        <taxon>Sordariomycetes</taxon>
        <taxon>Sordariomycetidae</taxon>
        <taxon>Sordariales</taxon>
        <taxon>Sordariaceae</taxon>
        <taxon>Neurospora</taxon>
    </lineage>
</organism>
<reference evidence="17 18" key="1">
    <citation type="journal article" date="2003" name="Nature">
        <title>The genome sequence of the filamentous fungus Neurospora crassa.</title>
        <authorList>
            <person name="Galagan J.E."/>
            <person name="Calvo S.E."/>
            <person name="Borkovich K.A."/>
            <person name="Selker E.U."/>
            <person name="Read N.D."/>
            <person name="Jaffe D."/>
            <person name="FitzHugh W."/>
            <person name="Ma L.J."/>
            <person name="Smirnov S."/>
            <person name="Purcell S."/>
            <person name="Rehman B."/>
            <person name="Elkins T."/>
            <person name="Engels R."/>
            <person name="Wang S."/>
            <person name="Nielsen C.B."/>
            <person name="Butler J."/>
            <person name="Endrizzi M."/>
            <person name="Qui D."/>
            <person name="Ianakiev P."/>
            <person name="Bell-Pedersen D."/>
            <person name="Nelson M.A."/>
            <person name="Werner-Washburne M."/>
            <person name="Selitrennikoff C.P."/>
            <person name="Kinsey J.A."/>
            <person name="Braun E.L."/>
            <person name="Zelter A."/>
            <person name="Schulte U."/>
            <person name="Kothe G.O."/>
            <person name="Jedd G."/>
            <person name="Mewes W."/>
            <person name="Staben C."/>
            <person name="Marcotte E."/>
            <person name="Greenberg D."/>
            <person name="Roy A."/>
            <person name="Foley K."/>
            <person name="Naylor J."/>
            <person name="Stange-Thomann N."/>
            <person name="Barrett R."/>
            <person name="Gnerre S."/>
            <person name="Kamal M."/>
            <person name="Kamvysselis M."/>
            <person name="Mauceli E."/>
            <person name="Bielke C."/>
            <person name="Rudd S."/>
            <person name="Frishman D."/>
            <person name="Krystofova S."/>
            <person name="Rasmussen C."/>
            <person name="Metzenberg R.L."/>
            <person name="Perkins D.D."/>
            <person name="Kroken S."/>
            <person name="Cogoni C."/>
            <person name="Macino G."/>
            <person name="Catcheside D."/>
            <person name="Li W."/>
            <person name="Pratt R.J."/>
            <person name="Osmani S.A."/>
            <person name="DeSouza C.P."/>
            <person name="Glass L."/>
            <person name="Orbach M.J."/>
            <person name="Berglund J.A."/>
            <person name="Voelker R."/>
            <person name="Yarden O."/>
            <person name="Plamann M."/>
            <person name="Seiler S."/>
            <person name="Dunlap J."/>
            <person name="Radford A."/>
            <person name="Aramayo R."/>
            <person name="Natvig D.O."/>
            <person name="Alex L.A."/>
            <person name="Mannhaupt G."/>
            <person name="Ebbole D.J."/>
            <person name="Freitag M."/>
            <person name="Paulsen I."/>
            <person name="Sachs M.S."/>
            <person name="Lander E.S."/>
            <person name="Nusbaum C."/>
            <person name="Birren B."/>
        </authorList>
    </citation>
    <scope>NUCLEOTIDE SEQUENCE [LARGE SCALE GENOMIC DNA]</scope>
    <source>
        <strain evidence="18">ATCC 24698 / 74-OR23-1A / CBS 708.71 / DSM 1257 / FGSC 987</strain>
    </source>
</reference>
<dbReference type="Gene3D" id="3.40.50.970">
    <property type="match status" value="2"/>
</dbReference>
<dbReference type="PIRSF" id="PIRSF036565">
    <property type="entry name" value="Pyruvt_ip_decrb"/>
    <property type="match status" value="1"/>
</dbReference>
<feature type="binding site" evidence="12">
    <location>
        <position position="480"/>
    </location>
    <ligand>
        <name>Mg(2+)</name>
        <dbReference type="ChEBI" id="CHEBI:18420"/>
    </ligand>
</feature>
<evidence type="ECO:0000256" key="7">
    <source>
        <dbReference type="ARBA" id="ARBA00022793"/>
    </source>
</evidence>
<dbReference type="KEGG" id="ncr:NCU02397"/>
<dbReference type="InterPro" id="IPR011766">
    <property type="entry name" value="TPP_enzyme_TPP-bd"/>
</dbReference>
<dbReference type="GeneID" id="3875864"/>
<evidence type="ECO:0000259" key="15">
    <source>
        <dbReference type="Pfam" id="PF02775"/>
    </source>
</evidence>
<dbReference type="InterPro" id="IPR029035">
    <property type="entry name" value="DHS-like_NAD/FAD-binding_dom"/>
</dbReference>
<dbReference type="SMR" id="Q7S4N8"/>
<keyword evidence="10" id="KW-0456">Lyase</keyword>
<dbReference type="GO" id="GO:0030976">
    <property type="term" value="F:thiamine pyrophosphate binding"/>
    <property type="evidence" value="ECO:0007669"/>
    <property type="project" value="InterPro"/>
</dbReference>
<dbReference type="CDD" id="cd07038">
    <property type="entry name" value="TPP_PYR_PDC_IPDC_like"/>
    <property type="match status" value="1"/>
</dbReference>
<feature type="domain" description="Thiamine pyrophosphate enzyme central" evidence="14">
    <location>
        <begin position="211"/>
        <end position="342"/>
    </location>
</feature>
<dbReference type="InParanoid" id="Q7S4N8"/>
<evidence type="ECO:0000256" key="3">
    <source>
        <dbReference type="ARBA" id="ARBA00007812"/>
    </source>
</evidence>
<dbReference type="CDD" id="cd02005">
    <property type="entry name" value="TPP_PDC_IPDC"/>
    <property type="match status" value="1"/>
</dbReference>
<dbReference type="Pfam" id="PF02775">
    <property type="entry name" value="TPP_enzyme_C"/>
    <property type="match status" value="1"/>
</dbReference>
<evidence type="ECO:0000259" key="14">
    <source>
        <dbReference type="Pfam" id="PF00205"/>
    </source>
</evidence>
<dbReference type="RefSeq" id="XP_959717.3">
    <property type="nucleotide sequence ID" value="XM_954624.3"/>
</dbReference>
<protein>
    <recommendedName>
        <fullName evidence="5">Pyruvate decarboxylase</fullName>
        <ecNumber evidence="4">4.1.1.1</ecNumber>
    </recommendedName>
</protein>
<feature type="domain" description="Thiamine pyrophosphate enzyme N-terminal TPP-binding" evidence="16">
    <location>
        <begin position="14"/>
        <end position="119"/>
    </location>
</feature>
<dbReference type="InterPro" id="IPR047213">
    <property type="entry name" value="TPP_PYR_PDC_IPDC-like"/>
</dbReference>
<dbReference type="AlphaFoldDB" id="Q7S4N8"/>
<dbReference type="PaxDb" id="5141-EFNCRP00000003138"/>
<evidence type="ECO:0000256" key="4">
    <source>
        <dbReference type="ARBA" id="ARBA00013202"/>
    </source>
</evidence>
<dbReference type="InterPro" id="IPR012110">
    <property type="entry name" value="PDC/IPDC-like"/>
</dbReference>
<comment type="similarity">
    <text evidence="3 13">Belongs to the TPP enzyme family.</text>
</comment>
<dbReference type="HOGENOM" id="CLU_013748_0_2_1"/>
<name>Q7S4N8_NEUCR</name>
<evidence type="ECO:0000313" key="18">
    <source>
        <dbReference type="Proteomes" id="UP000001805"/>
    </source>
</evidence>
<keyword evidence="9 13" id="KW-0786">Thiamine pyrophosphate</keyword>
<keyword evidence="8 12" id="KW-0460">Magnesium</keyword>
<evidence type="ECO:0000256" key="9">
    <source>
        <dbReference type="ARBA" id="ARBA00023052"/>
    </source>
</evidence>
<keyword evidence="18" id="KW-1185">Reference proteome</keyword>
<accession>Q7S4N8</accession>
<evidence type="ECO:0000259" key="16">
    <source>
        <dbReference type="Pfam" id="PF02776"/>
    </source>
</evidence>
<evidence type="ECO:0000256" key="1">
    <source>
        <dbReference type="ARBA" id="ARBA00001041"/>
    </source>
</evidence>
<dbReference type="FunCoup" id="Q7S4N8">
    <property type="interactions" value="894"/>
</dbReference>
<dbReference type="GO" id="GO:0005829">
    <property type="term" value="C:cytosol"/>
    <property type="evidence" value="ECO:0000318"/>
    <property type="project" value="GO_Central"/>
</dbReference>
<keyword evidence="7" id="KW-0210">Decarboxylase</keyword>
<evidence type="ECO:0000256" key="6">
    <source>
        <dbReference type="ARBA" id="ARBA00022723"/>
    </source>
</evidence>
<dbReference type="GO" id="GO:0005634">
    <property type="term" value="C:nucleus"/>
    <property type="evidence" value="ECO:0000318"/>
    <property type="project" value="GO_Central"/>
</dbReference>
<proteinExistence type="inferred from homology"/>
<comment type="catalytic activity">
    <reaction evidence="11">
        <text>pyruvate + H(+) = acetaldehyde + CO2</text>
        <dbReference type="Rhea" id="RHEA:45484"/>
        <dbReference type="ChEBI" id="CHEBI:15343"/>
        <dbReference type="ChEBI" id="CHEBI:15361"/>
        <dbReference type="ChEBI" id="CHEBI:15378"/>
        <dbReference type="ChEBI" id="CHEBI:16526"/>
    </reaction>
</comment>
<dbReference type="GO" id="GO:0000287">
    <property type="term" value="F:magnesium ion binding"/>
    <property type="evidence" value="ECO:0007669"/>
    <property type="project" value="InterPro"/>
</dbReference>
<dbReference type="Proteomes" id="UP000001805">
    <property type="component" value="Chromosome 7, Linkage Group VII"/>
</dbReference>
<sequence>MSDIRTQSLQKPVTVAEYLFRRLHQIGIRSVHGLPGDFNLVALDYVPKAGLKWVGSVNELNAAYAADGYARAKGISALVTTFGVGELSAINGVAGAYSEHVPIVHIVGCPSTISQRNGMLLHHTLGNGDFHVFANMSENISCDVAKLVKPSEIAYQIDHAIRECWIRSRPVYIWLPTDMVEKKIEGARLDTEIDLSEPENDPDREDYVVDVVLRYLHGAKNPVVLVDACAIRHRVTEEVKRFIEKTKLPVFVTPMGKGAFDETSEHYGGVYAGTGSLPEVAKRVEGSDLVLSIGAIKSDFNTAGFSYHTSQLNTIDLHSDHCTVRYSEYPGVAMRGVLRKVTERIDMSKLSITPSPPVENAVAENRDDSQAITQAWFWPRVGEYFQEGDVVVTETGTANFGIWESRFPKDVMGVTQVLWGSIGWSVGAAQGAALAVKDLEQDRRTILFVGDGSFQLTCQEVSTMLKHNLRVTIFLIYNEGYTIERYIHGMDADYNDVTRWNYTDIPAVFGAKEGQSQKFVIKTKDELERLLKDKDFNEYKGLQFVELWMPKDDAPRALKLTAEISARTNSRIEDEQ</sequence>
<dbReference type="PANTHER" id="PTHR43452:SF30">
    <property type="entry name" value="PYRUVATE DECARBOXYLASE ISOZYME 1-RELATED"/>
    <property type="match status" value="1"/>
</dbReference>
<dbReference type="FunFam" id="3.40.50.970:FF:000019">
    <property type="entry name" value="Pyruvate decarboxylase isozyme"/>
    <property type="match status" value="1"/>
</dbReference>
<keyword evidence="17" id="KW-0670">Pyruvate</keyword>
<dbReference type="EC" id="4.1.1.1" evidence="4"/>
<keyword evidence="6 12" id="KW-0479">Metal-binding</keyword>
<dbReference type="FunFam" id="3.40.50.1220:FF:000025">
    <property type="entry name" value="Pyruvate decarboxylase"/>
    <property type="match status" value="1"/>
</dbReference>
<evidence type="ECO:0000256" key="12">
    <source>
        <dbReference type="PIRSR" id="PIRSR036565-2"/>
    </source>
</evidence>
<dbReference type="FunFam" id="3.40.50.970:FF:000024">
    <property type="entry name" value="Pyruvate decarboxylase isozyme"/>
    <property type="match status" value="1"/>
</dbReference>
<dbReference type="PANTHER" id="PTHR43452">
    <property type="entry name" value="PYRUVATE DECARBOXYLASE"/>
    <property type="match status" value="1"/>
</dbReference>
<dbReference type="SUPFAM" id="SSF52518">
    <property type="entry name" value="Thiamin diphosphate-binding fold (THDP-binding)"/>
    <property type="match status" value="2"/>
</dbReference>
<dbReference type="Gene3D" id="3.40.50.1220">
    <property type="entry name" value="TPP-binding domain"/>
    <property type="match status" value="1"/>
</dbReference>
<dbReference type="Pfam" id="PF00205">
    <property type="entry name" value="TPP_enzyme_M"/>
    <property type="match status" value="1"/>
</dbReference>
<evidence type="ECO:0000313" key="17">
    <source>
        <dbReference type="EMBL" id="EAA30481.3"/>
    </source>
</evidence>
<dbReference type="InterPro" id="IPR012000">
    <property type="entry name" value="Thiamin_PyroP_enz_cen_dom"/>
</dbReference>
<gene>
    <name evidence="17" type="primary">ilv-5</name>
    <name evidence="17" type="ORF">NCU02397</name>
</gene>
<comment type="catalytic activity">
    <reaction evidence="1">
        <text>a 2-oxocarboxylate + H(+) = an aldehyde + CO2</text>
        <dbReference type="Rhea" id="RHEA:11628"/>
        <dbReference type="ChEBI" id="CHEBI:15378"/>
        <dbReference type="ChEBI" id="CHEBI:16526"/>
        <dbReference type="ChEBI" id="CHEBI:17478"/>
        <dbReference type="ChEBI" id="CHEBI:35179"/>
        <dbReference type="EC" id="4.1.1.1"/>
    </reaction>
</comment>
<dbReference type="InterPro" id="IPR012001">
    <property type="entry name" value="Thiamin_PyroP_enz_TPP-bd_dom"/>
</dbReference>
<dbReference type="GO" id="GO:0000949">
    <property type="term" value="P:aromatic amino acid family catabolic process to alcohol via Ehrlich pathway"/>
    <property type="evidence" value="ECO:0000318"/>
    <property type="project" value="GO_Central"/>
</dbReference>
<comment type="cofactor">
    <cofactor evidence="12">
        <name>Mg(2+)</name>
        <dbReference type="ChEBI" id="CHEBI:18420"/>
    </cofactor>
    <text evidence="12">Binds 1 Mg(2+) per subunit.</text>
</comment>
<evidence type="ECO:0000256" key="13">
    <source>
        <dbReference type="RuleBase" id="RU362132"/>
    </source>
</evidence>
<dbReference type="STRING" id="367110.Q7S4N8"/>
<feature type="domain" description="Thiamine pyrophosphate enzyme TPP-binding" evidence="15">
    <location>
        <begin position="408"/>
        <end position="533"/>
    </location>
</feature>
<dbReference type="InterPro" id="IPR047214">
    <property type="entry name" value="TPP_PDC_IPDC"/>
</dbReference>
<evidence type="ECO:0000256" key="11">
    <source>
        <dbReference type="ARBA" id="ARBA00048578"/>
    </source>
</evidence>
<feature type="binding site" evidence="12">
    <location>
        <position position="478"/>
    </location>
    <ligand>
        <name>Mg(2+)</name>
        <dbReference type="ChEBI" id="CHEBI:18420"/>
    </ligand>
</feature>
<evidence type="ECO:0000256" key="2">
    <source>
        <dbReference type="ARBA" id="ARBA00001964"/>
    </source>
</evidence>
<evidence type="ECO:0000256" key="8">
    <source>
        <dbReference type="ARBA" id="ARBA00022842"/>
    </source>
</evidence>
<comment type="cofactor">
    <cofactor evidence="2">
        <name>thiamine diphosphate</name>
        <dbReference type="ChEBI" id="CHEBI:58937"/>
    </cofactor>
</comment>
<dbReference type="GO" id="GO:0004737">
    <property type="term" value="F:pyruvate decarboxylase activity"/>
    <property type="evidence" value="ECO:0000318"/>
    <property type="project" value="GO_Central"/>
</dbReference>
<dbReference type="Pfam" id="PF02776">
    <property type="entry name" value="TPP_enzyme_N"/>
    <property type="match status" value="1"/>
</dbReference>
<evidence type="ECO:0000256" key="5">
    <source>
        <dbReference type="ARBA" id="ARBA00014422"/>
    </source>
</evidence>
<dbReference type="InterPro" id="IPR029061">
    <property type="entry name" value="THDP-binding"/>
</dbReference>
<dbReference type="OrthoDB" id="3970464at2759"/>
<dbReference type="EMBL" id="CM002242">
    <property type="protein sequence ID" value="EAA30481.3"/>
    <property type="molecule type" value="Genomic_DNA"/>
</dbReference>
<evidence type="ECO:0000256" key="10">
    <source>
        <dbReference type="ARBA" id="ARBA00023239"/>
    </source>
</evidence>
<feature type="binding site" evidence="12">
    <location>
        <position position="451"/>
    </location>
    <ligand>
        <name>Mg(2+)</name>
        <dbReference type="ChEBI" id="CHEBI:18420"/>
    </ligand>
</feature>